<gene>
    <name evidence="3" type="ORF">ACFPET_11820</name>
</gene>
<dbReference type="SUPFAM" id="SSF51261">
    <property type="entry name" value="Duplicated hybrid motif"/>
    <property type="match status" value="1"/>
</dbReference>
<feature type="chain" id="PRO_5045298225" evidence="1">
    <location>
        <begin position="35"/>
        <end position="306"/>
    </location>
</feature>
<feature type="domain" description="M23ase beta-sheet core" evidence="2">
    <location>
        <begin position="176"/>
        <end position="272"/>
    </location>
</feature>
<evidence type="ECO:0000256" key="1">
    <source>
        <dbReference type="SAM" id="SignalP"/>
    </source>
</evidence>
<evidence type="ECO:0000313" key="4">
    <source>
        <dbReference type="Proteomes" id="UP001595823"/>
    </source>
</evidence>
<protein>
    <submittedName>
        <fullName evidence="3">Peptidase inhibitor family I36 protein</fullName>
    </submittedName>
</protein>
<dbReference type="EMBL" id="JBHSDK010000015">
    <property type="protein sequence ID" value="MFC4335890.1"/>
    <property type="molecule type" value="Genomic_DNA"/>
</dbReference>
<dbReference type="CDD" id="cd12797">
    <property type="entry name" value="M23_peptidase"/>
    <property type="match status" value="1"/>
</dbReference>
<evidence type="ECO:0000259" key="2">
    <source>
        <dbReference type="Pfam" id="PF01551"/>
    </source>
</evidence>
<organism evidence="3 4">
    <name type="scientific">Salininema proteolyticum</name>
    <dbReference type="NCBI Taxonomy" id="1607685"/>
    <lineage>
        <taxon>Bacteria</taxon>
        <taxon>Bacillati</taxon>
        <taxon>Actinomycetota</taxon>
        <taxon>Actinomycetes</taxon>
        <taxon>Glycomycetales</taxon>
        <taxon>Glycomycetaceae</taxon>
        <taxon>Salininema</taxon>
    </lineage>
</organism>
<dbReference type="RefSeq" id="WP_380621196.1">
    <property type="nucleotide sequence ID" value="NZ_JBHSDK010000015.1"/>
</dbReference>
<reference evidence="4" key="1">
    <citation type="journal article" date="2019" name="Int. J. Syst. Evol. Microbiol.">
        <title>The Global Catalogue of Microorganisms (GCM) 10K type strain sequencing project: providing services to taxonomists for standard genome sequencing and annotation.</title>
        <authorList>
            <consortium name="The Broad Institute Genomics Platform"/>
            <consortium name="The Broad Institute Genome Sequencing Center for Infectious Disease"/>
            <person name="Wu L."/>
            <person name="Ma J."/>
        </authorList>
    </citation>
    <scope>NUCLEOTIDE SEQUENCE [LARGE SCALE GENOMIC DNA]</scope>
    <source>
        <strain evidence="4">IBRC-M 10908</strain>
    </source>
</reference>
<dbReference type="InterPro" id="IPR011055">
    <property type="entry name" value="Dup_hybrid_motif"/>
</dbReference>
<dbReference type="Pfam" id="PF03995">
    <property type="entry name" value="Inhibitor_I36"/>
    <property type="match status" value="1"/>
</dbReference>
<dbReference type="Proteomes" id="UP001595823">
    <property type="component" value="Unassembled WGS sequence"/>
</dbReference>
<evidence type="ECO:0000313" key="3">
    <source>
        <dbReference type="EMBL" id="MFC4335890.1"/>
    </source>
</evidence>
<dbReference type="Pfam" id="PF01551">
    <property type="entry name" value="Peptidase_M23"/>
    <property type="match status" value="1"/>
</dbReference>
<dbReference type="Gene3D" id="2.70.70.10">
    <property type="entry name" value="Glucose Permease (Domain IIA)"/>
    <property type="match status" value="1"/>
</dbReference>
<keyword evidence="4" id="KW-1185">Reference proteome</keyword>
<dbReference type="InterPro" id="IPR016047">
    <property type="entry name" value="M23ase_b-sheet_dom"/>
</dbReference>
<keyword evidence="1" id="KW-0732">Signal</keyword>
<comment type="caution">
    <text evidence="3">The sequence shown here is derived from an EMBL/GenBank/DDBJ whole genome shotgun (WGS) entry which is preliminary data.</text>
</comment>
<sequence length="306" mass="32199">MQDIPSKRPRLLALLLATLVGLATGLSAISPASAATARNGVCESGEFCLYYNSGNQGSVSDFAGSVTNYGASQPTCYEYKGSGAGKGQCVKNNAASAWNRTGKYVTIFYKSGYKGAIDNFSPGAKANLRAALKNDNAGHRFGVSGKASDALSYGTYHSTSARVTAYFDGYLNTSGRHEGTDVRLSVGSSVYAPVSGTVTRKTEGYRGSGGLSTLAIYNSNLNKTIVYLHLNPNNGLSPGDRVSKGQKIGIEDWRGVSSSGAAHTHVEMRSGRHTAAAKSVGDPNLQNPNPTGFWEARGYNICCQFS</sequence>
<name>A0ABV8TZ92_9ACTN</name>
<accession>A0ABV8TZ92</accession>
<proteinExistence type="predicted"/>
<feature type="signal peptide" evidence="1">
    <location>
        <begin position="1"/>
        <end position="34"/>
    </location>
</feature>